<proteinExistence type="predicted"/>
<feature type="transmembrane region" description="Helical" evidence="7">
    <location>
        <begin position="674"/>
        <end position="694"/>
    </location>
</feature>
<dbReference type="AlphaFoldDB" id="A0AAF0JF43"/>
<feature type="domain" description="Cation efflux protein transmembrane" evidence="8">
    <location>
        <begin position="360"/>
        <end position="555"/>
    </location>
</feature>
<dbReference type="GO" id="GO:0098771">
    <property type="term" value="P:inorganic ion homeostasis"/>
    <property type="evidence" value="ECO:0007669"/>
    <property type="project" value="UniProtKB-ARBA"/>
</dbReference>
<dbReference type="SUPFAM" id="SSF161111">
    <property type="entry name" value="Cation efflux protein transmembrane domain-like"/>
    <property type="match status" value="1"/>
</dbReference>
<feature type="transmembrane region" description="Helical" evidence="7">
    <location>
        <begin position="425"/>
        <end position="446"/>
    </location>
</feature>
<evidence type="ECO:0000313" key="9">
    <source>
        <dbReference type="EMBL" id="WFD44712.1"/>
    </source>
</evidence>
<keyword evidence="2" id="KW-0813">Transport</keyword>
<dbReference type="EMBL" id="CP118379">
    <property type="protein sequence ID" value="WFD44712.1"/>
    <property type="molecule type" value="Genomic_DNA"/>
</dbReference>
<keyword evidence="4 7" id="KW-1133">Transmembrane helix</keyword>
<dbReference type="FunFam" id="1.20.1510.10:FF:000005">
    <property type="entry name" value="Putative Cation diffusion facilitator 1"/>
    <property type="match status" value="1"/>
</dbReference>
<dbReference type="InterPro" id="IPR002524">
    <property type="entry name" value="Cation_efflux"/>
</dbReference>
<evidence type="ECO:0000256" key="3">
    <source>
        <dbReference type="ARBA" id="ARBA00022692"/>
    </source>
</evidence>
<feature type="compositionally biased region" description="Polar residues" evidence="6">
    <location>
        <begin position="60"/>
        <end position="71"/>
    </location>
</feature>
<dbReference type="PANTHER" id="PTHR43840:SF4">
    <property type="entry name" value="CDF DIVALENT METAL CATION TRANSPORTER (EUROFUNG)"/>
    <property type="match status" value="1"/>
</dbReference>
<reference evidence="9" key="1">
    <citation type="submission" date="2023-02" db="EMBL/GenBank/DDBJ databases">
        <title>Mating type loci evolution in Malassezia.</title>
        <authorList>
            <person name="Coelho M.A."/>
        </authorList>
    </citation>
    <scope>NUCLEOTIDE SEQUENCE</scope>
    <source>
        <strain evidence="9">CBS 14136</strain>
    </source>
</reference>
<dbReference type="SUPFAM" id="SSF48452">
    <property type="entry name" value="TPR-like"/>
    <property type="match status" value="1"/>
</dbReference>
<keyword evidence="10" id="KW-1185">Reference proteome</keyword>
<dbReference type="InterPro" id="IPR036837">
    <property type="entry name" value="Cation_efflux_CTD_sf"/>
</dbReference>
<evidence type="ECO:0000256" key="1">
    <source>
        <dbReference type="ARBA" id="ARBA00004141"/>
    </source>
</evidence>
<feature type="transmembrane region" description="Helical" evidence="7">
    <location>
        <begin position="353"/>
        <end position="377"/>
    </location>
</feature>
<organism evidence="9 10">
    <name type="scientific">Malassezia psittaci</name>
    <dbReference type="NCBI Taxonomy" id="1821823"/>
    <lineage>
        <taxon>Eukaryota</taxon>
        <taxon>Fungi</taxon>
        <taxon>Dikarya</taxon>
        <taxon>Basidiomycota</taxon>
        <taxon>Ustilaginomycotina</taxon>
        <taxon>Malasseziomycetes</taxon>
        <taxon>Malasseziales</taxon>
        <taxon>Malasseziaceae</taxon>
        <taxon>Malassezia</taxon>
    </lineage>
</organism>
<evidence type="ECO:0000256" key="6">
    <source>
        <dbReference type="SAM" id="MobiDB-lite"/>
    </source>
</evidence>
<feature type="transmembrane region" description="Helical" evidence="7">
    <location>
        <begin position="466"/>
        <end position="487"/>
    </location>
</feature>
<evidence type="ECO:0000256" key="2">
    <source>
        <dbReference type="ARBA" id="ARBA00022448"/>
    </source>
</evidence>
<dbReference type="InterPro" id="IPR050291">
    <property type="entry name" value="CDF_Transporter"/>
</dbReference>
<feature type="region of interest" description="Disordered" evidence="6">
    <location>
        <begin position="225"/>
        <end position="244"/>
    </location>
</feature>
<dbReference type="GO" id="GO:0030003">
    <property type="term" value="P:intracellular monoatomic cation homeostasis"/>
    <property type="evidence" value="ECO:0007669"/>
    <property type="project" value="UniProtKB-ARBA"/>
</dbReference>
<dbReference type="InterPro" id="IPR058533">
    <property type="entry name" value="Cation_efflux_TM"/>
</dbReference>
<keyword evidence="5 7" id="KW-0472">Membrane</keyword>
<protein>
    <recommendedName>
        <fullName evidence="8">Cation efflux protein transmembrane domain-containing protein</fullName>
    </recommendedName>
</protein>
<dbReference type="SUPFAM" id="SSF160240">
    <property type="entry name" value="Cation efflux protein cytoplasmic domain-like"/>
    <property type="match status" value="1"/>
</dbReference>
<dbReference type="NCBIfam" id="TIGR01297">
    <property type="entry name" value="CDF"/>
    <property type="match status" value="1"/>
</dbReference>
<sequence length="1089" mass="120665">MSPRKVGPNHKGQGSQRTRKSRNAAGFSLQASEETPESSRSRVPTKQKDSRSAKSGRIARQSSEESLSQIQRSNSIRSLQALARLIDNRSGYYEESRKEQEDIDRIPKADVRKFYEVQNLVLDGWREVDEVLESQFPQEVMRRFVMPPTSQNLTGNMLGVKQPNEVQRSRTNDDDDGYLTDEESDSIWTHPFSYQSKRRQRRISERALTSLSGFFNLEQSSLSRSVTSARSELSDVSSPERVSPFGQRMRESHEACNLQDLAEEGATSPMRGDDGVPVSEHTNLIQKGRDSLRKILSTNPAVVGESYGATNQSSTPGSNASAKKVWTKADRDRNDLLQNVPTHRRKLDTEAMINLYINVNLTINFILVVGKVIAVLSSNSVSLMASLVDSALDLLCTVVIYMTSKASAYRSWHTFYKYPVGKRRLEPLGVLIFSVLMVVSFLQVLLESINRLWVVYKDHSETATGLPWIGIAFMVLTIVIKSIMWVWCRNSDNSSVQAIAQDSENDVMFNIFSLVFPMLDKYLGWNVLDPIGGGLLSLYIISEWVSTLADTTSKLTGKIASEVDVSRCLYLVSRFSLVQAISGFELYHAGDTMVAEVDVVLPMSFQLKEAHDLGEIITYCIESLSGIERAYIHLDYNPAALPNHVDLQPSRAFSSVSGASGSQRPQAGRISIKAGVLFAGLSAFAVVLTTYGVWDYFAAFRVWPKELREPLRAALKAKNHGKFGRSAAKFREALEIARKMDTGTLGSDCLLKVTGIAIALGDALELDHKPEEAANVYLDALNLVTQRGVYAEETSVLRSPEERMRGVSLAQKLGDLAVQGVNLPPWDDGTEHKTQSPAEGYLSWSVSELMRLMQANASSQSDSVMLSDLHLPSWVTTQEIGGSVEALGAFYASHDIAEYAVPLYLQAISLLMPVKGAPSDSRRKPTAAERCRAAVLMNNISQVLAQGKRPAIPSDAIKPSAEPLDQAMAWAAKGLDLATLTSYRSGFLSELPEEEQVWLLKFSGLDPSKVGQVAATIEAQSQERLQQVRNQCLGTQFVLLYNLGMYNEMKGDMDAAKTLFSRAMRQADLLGLREARSQCARSLRRINRT</sequence>
<comment type="subcellular location">
    <subcellularLocation>
        <location evidence="1">Membrane</location>
        <topology evidence="1">Multi-pass membrane protein</topology>
    </subcellularLocation>
</comment>
<name>A0AAF0JF43_9BASI</name>
<feature type="transmembrane region" description="Helical" evidence="7">
    <location>
        <begin position="383"/>
        <end position="404"/>
    </location>
</feature>
<evidence type="ECO:0000256" key="5">
    <source>
        <dbReference type="ARBA" id="ARBA00023136"/>
    </source>
</evidence>
<evidence type="ECO:0000256" key="4">
    <source>
        <dbReference type="ARBA" id="ARBA00022989"/>
    </source>
</evidence>
<evidence type="ECO:0000256" key="7">
    <source>
        <dbReference type="SAM" id="Phobius"/>
    </source>
</evidence>
<keyword evidence="3 7" id="KW-0812">Transmembrane</keyword>
<dbReference type="GO" id="GO:0008324">
    <property type="term" value="F:monoatomic cation transmembrane transporter activity"/>
    <property type="evidence" value="ECO:0007669"/>
    <property type="project" value="InterPro"/>
</dbReference>
<dbReference type="Gene3D" id="1.20.1510.10">
    <property type="entry name" value="Cation efflux protein transmembrane domain"/>
    <property type="match status" value="1"/>
</dbReference>
<feature type="region of interest" description="Disordered" evidence="6">
    <location>
        <begin position="1"/>
        <end position="71"/>
    </location>
</feature>
<feature type="region of interest" description="Disordered" evidence="6">
    <location>
        <begin position="153"/>
        <end position="183"/>
    </location>
</feature>
<dbReference type="GO" id="GO:0016020">
    <property type="term" value="C:membrane"/>
    <property type="evidence" value="ECO:0007669"/>
    <property type="project" value="UniProtKB-SubCell"/>
</dbReference>
<dbReference type="Gene3D" id="3.30.70.1350">
    <property type="entry name" value="Cation efflux protein, cytoplasmic domain"/>
    <property type="match status" value="1"/>
</dbReference>
<gene>
    <name evidence="9" type="ORF">MPSI1_003382</name>
</gene>
<evidence type="ECO:0000313" key="10">
    <source>
        <dbReference type="Proteomes" id="UP001214628"/>
    </source>
</evidence>
<dbReference type="Pfam" id="PF01545">
    <property type="entry name" value="Cation_efflux"/>
    <property type="match status" value="1"/>
</dbReference>
<dbReference type="InterPro" id="IPR011990">
    <property type="entry name" value="TPR-like_helical_dom_sf"/>
</dbReference>
<accession>A0AAF0JF43</accession>
<dbReference type="InterPro" id="IPR027469">
    <property type="entry name" value="Cation_efflux_TMD_sf"/>
</dbReference>
<feature type="compositionally biased region" description="Acidic residues" evidence="6">
    <location>
        <begin position="173"/>
        <end position="183"/>
    </location>
</feature>
<dbReference type="PANTHER" id="PTHR43840">
    <property type="entry name" value="MITOCHONDRIAL METAL TRANSPORTER 1-RELATED"/>
    <property type="match status" value="1"/>
</dbReference>
<evidence type="ECO:0000259" key="8">
    <source>
        <dbReference type="Pfam" id="PF01545"/>
    </source>
</evidence>
<dbReference type="Proteomes" id="UP001214628">
    <property type="component" value="Chromosome 5"/>
</dbReference>